<dbReference type="PANTHER" id="PTHR46528:SF1">
    <property type="entry name" value="PROTEIN SON"/>
    <property type="match status" value="1"/>
</dbReference>
<dbReference type="VEuPathDB" id="TrichDB:TVAGG3_0019920"/>
<feature type="compositionally biased region" description="Low complexity" evidence="1">
    <location>
        <begin position="252"/>
        <end position="269"/>
    </location>
</feature>
<name>A2ERV7_TRIV3</name>
<feature type="compositionally biased region" description="Polar residues" evidence="1">
    <location>
        <begin position="1"/>
        <end position="41"/>
    </location>
</feature>
<feature type="compositionally biased region" description="Basic and acidic residues" evidence="1">
    <location>
        <begin position="661"/>
        <end position="672"/>
    </location>
</feature>
<keyword evidence="3" id="KW-1185">Reference proteome</keyword>
<feature type="region of interest" description="Disordered" evidence="1">
    <location>
        <begin position="146"/>
        <end position="166"/>
    </location>
</feature>
<feature type="region of interest" description="Disordered" evidence="1">
    <location>
        <begin position="204"/>
        <end position="230"/>
    </location>
</feature>
<feature type="compositionally biased region" description="Low complexity" evidence="1">
    <location>
        <begin position="204"/>
        <end position="226"/>
    </location>
</feature>
<feature type="region of interest" description="Disordered" evidence="1">
    <location>
        <begin position="751"/>
        <end position="946"/>
    </location>
</feature>
<dbReference type="Proteomes" id="UP000001542">
    <property type="component" value="Unassembled WGS sequence"/>
</dbReference>
<dbReference type="PANTHER" id="PTHR46528">
    <property type="entry name" value="PROTEIN SON"/>
    <property type="match status" value="1"/>
</dbReference>
<organism evidence="2 3">
    <name type="scientific">Trichomonas vaginalis (strain ATCC PRA-98 / G3)</name>
    <dbReference type="NCBI Taxonomy" id="412133"/>
    <lineage>
        <taxon>Eukaryota</taxon>
        <taxon>Metamonada</taxon>
        <taxon>Parabasalia</taxon>
        <taxon>Trichomonadida</taxon>
        <taxon>Trichomonadidae</taxon>
        <taxon>Trichomonas</taxon>
    </lineage>
</organism>
<reference evidence="2" key="2">
    <citation type="journal article" date="2007" name="Science">
        <title>Draft genome sequence of the sexually transmitted pathogen Trichomonas vaginalis.</title>
        <authorList>
            <person name="Carlton J.M."/>
            <person name="Hirt R.P."/>
            <person name="Silva J.C."/>
            <person name="Delcher A.L."/>
            <person name="Schatz M."/>
            <person name="Zhao Q."/>
            <person name="Wortman J.R."/>
            <person name="Bidwell S.L."/>
            <person name="Alsmark U.C.M."/>
            <person name="Besteiro S."/>
            <person name="Sicheritz-Ponten T."/>
            <person name="Noel C.J."/>
            <person name="Dacks J.B."/>
            <person name="Foster P.G."/>
            <person name="Simillion C."/>
            <person name="Van de Peer Y."/>
            <person name="Miranda-Saavedra D."/>
            <person name="Barton G.J."/>
            <person name="Westrop G.D."/>
            <person name="Mueller S."/>
            <person name="Dessi D."/>
            <person name="Fiori P.L."/>
            <person name="Ren Q."/>
            <person name="Paulsen I."/>
            <person name="Zhang H."/>
            <person name="Bastida-Corcuera F.D."/>
            <person name="Simoes-Barbosa A."/>
            <person name="Brown M.T."/>
            <person name="Hayes R.D."/>
            <person name="Mukherjee M."/>
            <person name="Okumura C.Y."/>
            <person name="Schneider R."/>
            <person name="Smith A.J."/>
            <person name="Vanacova S."/>
            <person name="Villalvazo M."/>
            <person name="Haas B.J."/>
            <person name="Pertea M."/>
            <person name="Feldblyum T.V."/>
            <person name="Utterback T.R."/>
            <person name="Shu C.L."/>
            <person name="Osoegawa K."/>
            <person name="de Jong P.J."/>
            <person name="Hrdy I."/>
            <person name="Horvathova L."/>
            <person name="Zubacova Z."/>
            <person name="Dolezal P."/>
            <person name="Malik S.B."/>
            <person name="Logsdon J.M. Jr."/>
            <person name="Henze K."/>
            <person name="Gupta A."/>
            <person name="Wang C.C."/>
            <person name="Dunne R.L."/>
            <person name="Upcroft J.A."/>
            <person name="Upcroft P."/>
            <person name="White O."/>
            <person name="Salzberg S.L."/>
            <person name="Tang P."/>
            <person name="Chiu C.-H."/>
            <person name="Lee Y.-S."/>
            <person name="Embley T.M."/>
            <person name="Coombs G.H."/>
            <person name="Mottram J.C."/>
            <person name="Tachezy J."/>
            <person name="Fraser-Liggett C.M."/>
            <person name="Johnson P.J."/>
        </authorList>
    </citation>
    <scope>NUCLEOTIDE SEQUENCE [LARGE SCALE GENOMIC DNA]</scope>
    <source>
        <strain evidence="2">G3</strain>
    </source>
</reference>
<feature type="compositionally biased region" description="Acidic residues" evidence="1">
    <location>
        <begin position="598"/>
        <end position="608"/>
    </location>
</feature>
<feature type="compositionally biased region" description="Acidic residues" evidence="1">
    <location>
        <begin position="699"/>
        <end position="713"/>
    </location>
</feature>
<feature type="compositionally biased region" description="Acidic residues" evidence="1">
    <location>
        <begin position="934"/>
        <end position="946"/>
    </location>
</feature>
<feature type="region of interest" description="Disordered" evidence="1">
    <location>
        <begin position="246"/>
        <end position="270"/>
    </location>
</feature>
<protein>
    <submittedName>
        <fullName evidence="2">Uncharacterized protein</fullName>
    </submittedName>
</protein>
<accession>A2ERV7</accession>
<feature type="region of interest" description="Disordered" evidence="1">
    <location>
        <begin position="1"/>
        <end position="63"/>
    </location>
</feature>
<evidence type="ECO:0000313" key="3">
    <source>
        <dbReference type="Proteomes" id="UP000001542"/>
    </source>
</evidence>
<dbReference type="VEuPathDB" id="TrichDB:TVAG_473110"/>
<gene>
    <name evidence="2" type="ORF">TVAG_473110</name>
</gene>
<dbReference type="InterPro" id="IPR032922">
    <property type="entry name" value="SON"/>
</dbReference>
<feature type="compositionally biased region" description="Acidic residues" evidence="1">
    <location>
        <begin position="673"/>
        <end position="683"/>
    </location>
</feature>
<dbReference type="EMBL" id="DS113470">
    <property type="protein sequence ID" value="EAY04624.1"/>
    <property type="molecule type" value="Genomic_DNA"/>
</dbReference>
<feature type="compositionally biased region" description="Low complexity" evidence="1">
    <location>
        <begin position="1049"/>
        <end position="1060"/>
    </location>
</feature>
<dbReference type="KEGG" id="tva:4762487"/>
<feature type="region of interest" description="Disordered" evidence="1">
    <location>
        <begin position="696"/>
        <end position="715"/>
    </location>
</feature>
<dbReference type="GO" id="GO:0043484">
    <property type="term" value="P:regulation of RNA splicing"/>
    <property type="evidence" value="ECO:0007669"/>
    <property type="project" value="InterPro"/>
</dbReference>
<feature type="compositionally biased region" description="Low complexity" evidence="1">
    <location>
        <begin position="437"/>
        <end position="460"/>
    </location>
</feature>
<proteinExistence type="predicted"/>
<dbReference type="RefSeq" id="XP_001316847.1">
    <property type="nucleotide sequence ID" value="XM_001316812.1"/>
</dbReference>
<feature type="compositionally biased region" description="Basic and acidic residues" evidence="1">
    <location>
        <begin position="1035"/>
        <end position="1044"/>
    </location>
</feature>
<feature type="region of interest" description="Disordered" evidence="1">
    <location>
        <begin position="425"/>
        <end position="481"/>
    </location>
</feature>
<feature type="compositionally biased region" description="Basic and acidic residues" evidence="1">
    <location>
        <begin position="626"/>
        <end position="654"/>
    </location>
</feature>
<dbReference type="STRING" id="5722.A2ERV7"/>
<dbReference type="GO" id="GO:0051726">
    <property type="term" value="P:regulation of cell cycle"/>
    <property type="evidence" value="ECO:0007669"/>
    <property type="project" value="InterPro"/>
</dbReference>
<feature type="compositionally biased region" description="Basic and acidic residues" evidence="1">
    <location>
        <begin position="1061"/>
        <end position="1080"/>
    </location>
</feature>
<feature type="region of interest" description="Disordered" evidence="1">
    <location>
        <begin position="1035"/>
        <end position="1080"/>
    </location>
</feature>
<reference evidence="2" key="1">
    <citation type="submission" date="2006-10" db="EMBL/GenBank/DDBJ databases">
        <authorList>
            <person name="Amadeo P."/>
            <person name="Zhao Q."/>
            <person name="Wortman J."/>
            <person name="Fraser-Liggett C."/>
            <person name="Carlton J."/>
        </authorList>
    </citation>
    <scope>NUCLEOTIDE SEQUENCE</scope>
    <source>
        <strain evidence="2">G3</strain>
    </source>
</reference>
<dbReference type="InParanoid" id="A2ERV7"/>
<feature type="compositionally biased region" description="Polar residues" evidence="1">
    <location>
        <begin position="150"/>
        <end position="166"/>
    </location>
</feature>
<evidence type="ECO:0000256" key="1">
    <source>
        <dbReference type="SAM" id="MobiDB-lite"/>
    </source>
</evidence>
<feature type="compositionally biased region" description="Basic and acidic residues" evidence="1">
    <location>
        <begin position="751"/>
        <end position="904"/>
    </location>
</feature>
<dbReference type="GO" id="GO:0003723">
    <property type="term" value="F:RNA binding"/>
    <property type="evidence" value="ECO:0007669"/>
    <property type="project" value="InterPro"/>
</dbReference>
<feature type="compositionally biased region" description="Acidic residues" evidence="1">
    <location>
        <begin position="905"/>
        <end position="926"/>
    </location>
</feature>
<feature type="region of interest" description="Disordered" evidence="1">
    <location>
        <begin position="598"/>
        <end position="689"/>
    </location>
</feature>
<sequence length="1347" mass="155880">MQNYGQQRGNQSQKPSVDIYSTPTRGGNQNFMQSPIRNQDPQIPPGYGSQNQYPQGFTPGYPHPMAFMPPPPGFYPPPPYMGQRPGMPPPNMMLPGMPYPPMPPPGYPIPPPGYNPIVPPPGYPPMGYLPGGMPPPGMMPGMYPPPGKSPTHQFSTNSPGQNYPDMQQNQYQQSAYQMPPNPNRYSQRNYQYNQQMQYGNNGRDINIQQQYPNNPQQQQQGNFQQNTKLSSGLSAAAKFVIQAEAPSQKFAPNPQKTQQQPIQQNPTPQYGQAGISAAAKLGISMQLPNDPKYQSQPQNVNVDRENAIRNASKFGITAELPGDKKQDNQQFRQTALAAHYGINAQPPGSSSRIPNKEANVIIASEFGIKAEIPGMNKPKQQQYSQVSQIYPQQQPIQVQQNTHKLSFGRVGNMDKPSKALNSFGISIQRPNQDPNEDQYQMQQQQEYQYQMQQQNQYQMPEKSSHRKKKRKSPLQNPIPLPPEDEIVEELLYDYGEVFPEDFERFLPDFIYEYIYQILDTVPDDCLRLLTDINLDEKMTQLSPEFVNAVKLHKINPSKYPMPEDPEPPELLQRRHRHDRKHKQTLVVQKKAQISESYSDLDQEYEEEEPKSKNGLVISKGFIGKSQTKEEPKKVTKEENKKPKETKIEQKKVDELGPQFVIKKDTQKQRQESFEEEEFNEENNDFGGNVVLMKKQQKFEEEEEFDNMADDEDLGPSFVMETNSAQQQDKDISTAFEQISQQEPVEFIQKEEEIKQNNEEEKKVIPTEKEEIKPKQEIKKEEAKPKEEKKVEETEIKENTSTKPNEIKEEIKPTIEEKKEETKEIEQTKKDEIKEEPKKQEEIKQKEAEQPVQKQEEPIEQKKETEQPKQEEIKEINPPEQKVQEQIEQEKKEIIPENKEKKEENKMEEEEEQNPNDEDIQAEEEKPEDMAKPGEEEEEQKDEEEEDIDEMLGDIEYFQGSDGVIYDRFWPENEMIYEQLHEAFPLTFASFYPEEYADYINHYIANARDFIHFTMDPNFDKQMTPISKEDIEKALQKRKQTEDSKSITIQKSSDSSKQLKLGKSDTEQENKNSQKIDKQEEDLFKAFEDDIDDEYDEFKDVYVEGEEIEPPVVEKPNKEVKKKVEVRKMTEEEKKSAKEKTDLAEIAQPILTEEDEPVILSFPDSNENYIRSKDGKFIYKIPQGYENLPPDSLLEMLEDENCGKFTPVTVPQQHDEEEEFAANEHDDLPDSLFAANDSKPKQIVLGSNNIVVERRKPGDPIPENVPVRFEDFEDDFDFEEDDFQVYHNPQFNIPTNNNNGAGDIPPDMLEAMLGIPDDTNMYNEDELYMRRQVKPGPIVVERPKKTQK</sequence>
<evidence type="ECO:0000313" key="2">
    <source>
        <dbReference type="EMBL" id="EAY04624.1"/>
    </source>
</evidence>